<comment type="caution">
    <text evidence="6">The sequence shown here is derived from an EMBL/GenBank/DDBJ whole genome shotgun (WGS) entry which is preliminary data.</text>
</comment>
<dbReference type="GO" id="GO:0042597">
    <property type="term" value="C:periplasmic space"/>
    <property type="evidence" value="ECO:0007669"/>
    <property type="project" value="UniProtKB-ARBA"/>
</dbReference>
<dbReference type="PANTHER" id="PTHR30290">
    <property type="entry name" value="PERIPLASMIC BINDING COMPONENT OF ABC TRANSPORTER"/>
    <property type="match status" value="1"/>
</dbReference>
<dbReference type="CDD" id="cd08513">
    <property type="entry name" value="PBP2_thermophilic_Hb8_like"/>
    <property type="match status" value="1"/>
</dbReference>
<keyword evidence="4" id="KW-1133">Transmembrane helix</keyword>
<dbReference type="GO" id="GO:1904680">
    <property type="term" value="F:peptide transmembrane transporter activity"/>
    <property type="evidence" value="ECO:0007669"/>
    <property type="project" value="TreeGrafter"/>
</dbReference>
<dbReference type="AlphaFoldDB" id="A0A0G1XI32"/>
<dbReference type="GO" id="GO:0015833">
    <property type="term" value="P:peptide transport"/>
    <property type="evidence" value="ECO:0007669"/>
    <property type="project" value="TreeGrafter"/>
</dbReference>
<dbReference type="Pfam" id="PF00496">
    <property type="entry name" value="SBP_bac_5"/>
    <property type="match status" value="1"/>
</dbReference>
<name>A0A0G1XI32_9BACT</name>
<dbReference type="Proteomes" id="UP000034846">
    <property type="component" value="Unassembled WGS sequence"/>
</dbReference>
<sequence>MRSKGGVPTLAQWRQLPRFLSTRERKFASFALGAFVIAVAGLGFQWLNKNQTTIPAVGGEYTEGVVGTPQFINPLYATASDVDADLSRLVYSGLMRFDPQDGIVPDLASNYTVSEDEKEYVFTLRSDAKWHDSNDVVTASDVAFTISAIQNPEYHSPLAVSFAGIAVEAVDTSTVKFTLDEPFSPFLAALTVGILPAFEWQDIAPSSAQLAIQNIKPVGSGPYQFAKLVKDNRGSIRSMTLERNPDFYRGAPYIKKLSFKFYSSVTELTDALRNKNVEGASVISSADASAFSDERGLSLQNPSLPQFTAAFFNAKHSSVLADDEVRKALSLAVDRTAIVQITGSVASAINSPILSGMPGYDASATVPVADSTTAASTLDAAGWTFTEGATVRSKSDKSLSFTITTLDSPELTAAAQELERQWEAIGASVDVAVVDIATLQSDVLKNRSYDILVAGERYGTFADPYPFWHSSQTSYPGLNLGSFSDRKADEAIETARETTDQTKRAEAFASLSGLIAEDMPAIMLYQPKYTFALASKIRGVDVPSVTVPSDRFADVETWYIKAKHEFFR</sequence>
<dbReference type="Gene3D" id="3.40.190.10">
    <property type="entry name" value="Periplasmic binding protein-like II"/>
    <property type="match status" value="1"/>
</dbReference>
<evidence type="ECO:0000313" key="7">
    <source>
        <dbReference type="Proteomes" id="UP000034846"/>
    </source>
</evidence>
<dbReference type="InterPro" id="IPR030678">
    <property type="entry name" value="Peptide/Ni-bd"/>
</dbReference>
<accession>A0A0G1XI32</accession>
<dbReference type="PIRSF" id="PIRSF002741">
    <property type="entry name" value="MppA"/>
    <property type="match status" value="1"/>
</dbReference>
<proteinExistence type="inferred from homology"/>
<dbReference type="InterPro" id="IPR000914">
    <property type="entry name" value="SBP_5_dom"/>
</dbReference>
<dbReference type="EMBL" id="LCRD01000001">
    <property type="protein sequence ID" value="KKW30908.1"/>
    <property type="molecule type" value="Genomic_DNA"/>
</dbReference>
<organism evidence="6 7">
    <name type="scientific">Candidatus Uhrbacteria bacterium GW2011_GWD2_52_7</name>
    <dbReference type="NCBI Taxonomy" id="1618989"/>
    <lineage>
        <taxon>Bacteria</taxon>
        <taxon>Candidatus Uhriibacteriota</taxon>
    </lineage>
</organism>
<keyword evidence="3" id="KW-0732">Signal</keyword>
<evidence type="ECO:0000313" key="6">
    <source>
        <dbReference type="EMBL" id="KKW30908.1"/>
    </source>
</evidence>
<evidence type="ECO:0000256" key="3">
    <source>
        <dbReference type="ARBA" id="ARBA00022729"/>
    </source>
</evidence>
<feature type="transmembrane region" description="Helical" evidence="4">
    <location>
        <begin position="27"/>
        <end position="47"/>
    </location>
</feature>
<dbReference type="PANTHER" id="PTHR30290:SF9">
    <property type="entry name" value="OLIGOPEPTIDE-BINDING PROTEIN APPA"/>
    <property type="match status" value="1"/>
</dbReference>
<keyword evidence="4" id="KW-0472">Membrane</keyword>
<keyword evidence="4" id="KW-0812">Transmembrane</keyword>
<comment type="similarity">
    <text evidence="1">Belongs to the bacterial solute-binding protein 5 family.</text>
</comment>
<dbReference type="SUPFAM" id="SSF53850">
    <property type="entry name" value="Periplasmic binding protein-like II"/>
    <property type="match status" value="1"/>
</dbReference>
<evidence type="ECO:0000256" key="4">
    <source>
        <dbReference type="SAM" id="Phobius"/>
    </source>
</evidence>
<dbReference type="Gene3D" id="3.90.76.10">
    <property type="entry name" value="Dipeptide-binding Protein, Domain 1"/>
    <property type="match status" value="1"/>
</dbReference>
<dbReference type="GO" id="GO:0043190">
    <property type="term" value="C:ATP-binding cassette (ABC) transporter complex"/>
    <property type="evidence" value="ECO:0007669"/>
    <property type="project" value="InterPro"/>
</dbReference>
<feature type="domain" description="Solute-binding protein family 5" evidence="5">
    <location>
        <begin position="103"/>
        <end position="474"/>
    </location>
</feature>
<reference evidence="6 7" key="1">
    <citation type="journal article" date="2015" name="Nature">
        <title>rRNA introns, odd ribosomes, and small enigmatic genomes across a large radiation of phyla.</title>
        <authorList>
            <person name="Brown C.T."/>
            <person name="Hug L.A."/>
            <person name="Thomas B.C."/>
            <person name="Sharon I."/>
            <person name="Castelle C.J."/>
            <person name="Singh A."/>
            <person name="Wilkins M.J."/>
            <person name="Williams K.H."/>
            <person name="Banfield J.F."/>
        </authorList>
    </citation>
    <scope>NUCLEOTIDE SEQUENCE [LARGE SCALE GENOMIC DNA]</scope>
</reference>
<dbReference type="InterPro" id="IPR039424">
    <property type="entry name" value="SBP_5"/>
</dbReference>
<evidence type="ECO:0000256" key="2">
    <source>
        <dbReference type="ARBA" id="ARBA00022448"/>
    </source>
</evidence>
<evidence type="ECO:0000259" key="5">
    <source>
        <dbReference type="Pfam" id="PF00496"/>
    </source>
</evidence>
<keyword evidence="2" id="KW-0813">Transport</keyword>
<protein>
    <submittedName>
        <fullName evidence="6">Extracellular solute-binding protein family 5</fullName>
    </submittedName>
</protein>
<evidence type="ECO:0000256" key="1">
    <source>
        <dbReference type="ARBA" id="ARBA00005695"/>
    </source>
</evidence>
<gene>
    <name evidence="6" type="ORF">UY72_C0001G0020</name>
</gene>
<dbReference type="Gene3D" id="3.10.105.10">
    <property type="entry name" value="Dipeptide-binding Protein, Domain 3"/>
    <property type="match status" value="1"/>
</dbReference>